<organism evidence="2 3">
    <name type="scientific">Cutaneotrichosporon spelunceum</name>
    <dbReference type="NCBI Taxonomy" id="1672016"/>
    <lineage>
        <taxon>Eukaryota</taxon>
        <taxon>Fungi</taxon>
        <taxon>Dikarya</taxon>
        <taxon>Basidiomycota</taxon>
        <taxon>Agaricomycotina</taxon>
        <taxon>Tremellomycetes</taxon>
        <taxon>Trichosporonales</taxon>
        <taxon>Trichosporonaceae</taxon>
        <taxon>Cutaneotrichosporon</taxon>
    </lineage>
</organism>
<evidence type="ECO:0000256" key="1">
    <source>
        <dbReference type="SAM" id="SignalP"/>
    </source>
</evidence>
<protein>
    <recommendedName>
        <fullName evidence="4">Invertebrate defensins family profile domain-containing protein</fullName>
    </recommendedName>
</protein>
<reference evidence="2" key="2">
    <citation type="submission" date="2023-06" db="EMBL/GenBank/DDBJ databases">
        <authorList>
            <person name="Kobayashi Y."/>
            <person name="Kayamori A."/>
            <person name="Aoki K."/>
            <person name="Shiwa Y."/>
            <person name="Fujita N."/>
            <person name="Sugita T."/>
            <person name="Iwasaki W."/>
            <person name="Tanaka N."/>
            <person name="Takashima M."/>
        </authorList>
    </citation>
    <scope>NUCLEOTIDE SEQUENCE</scope>
    <source>
        <strain evidence="2">HIS016</strain>
    </source>
</reference>
<feature type="signal peptide" evidence="1">
    <location>
        <begin position="1"/>
        <end position="18"/>
    </location>
</feature>
<sequence>MKLLATLAVLALAAPGLAAPAPEAETVDISHDKRFFSCLLRGADCRSFCASFCYKDTAIFTLGTSCFLGKCKCFTPDGRKVRWPASQVAAGDFPDWPSACDDGCHVCEAQDWYDHPDTTEVDPELGF</sequence>
<evidence type="ECO:0000313" key="3">
    <source>
        <dbReference type="Proteomes" id="UP001222932"/>
    </source>
</evidence>
<evidence type="ECO:0008006" key="4">
    <source>
        <dbReference type="Google" id="ProtNLM"/>
    </source>
</evidence>
<keyword evidence="1" id="KW-0732">Signal</keyword>
<comment type="caution">
    <text evidence="2">The sequence shown here is derived from an EMBL/GenBank/DDBJ whole genome shotgun (WGS) entry which is preliminary data.</text>
</comment>
<feature type="chain" id="PRO_5042076998" description="Invertebrate defensins family profile domain-containing protein" evidence="1">
    <location>
        <begin position="19"/>
        <end position="127"/>
    </location>
</feature>
<evidence type="ECO:0000313" key="2">
    <source>
        <dbReference type="EMBL" id="GMK56654.1"/>
    </source>
</evidence>
<proteinExistence type="predicted"/>
<dbReference type="AlphaFoldDB" id="A0AAD3TTQ5"/>
<gene>
    <name evidence="2" type="ORF">CspeluHIS016_0304940</name>
</gene>
<accession>A0AAD3TTQ5</accession>
<reference evidence="2" key="1">
    <citation type="journal article" date="2023" name="BMC Genomics">
        <title>Chromosome-level genome assemblies of Cutaneotrichosporon spp. (Trichosporonales, Basidiomycota) reveal imbalanced evolution between nucleotide sequences and chromosome synteny.</title>
        <authorList>
            <person name="Kobayashi Y."/>
            <person name="Kayamori A."/>
            <person name="Aoki K."/>
            <person name="Shiwa Y."/>
            <person name="Matsutani M."/>
            <person name="Fujita N."/>
            <person name="Sugita T."/>
            <person name="Iwasaki W."/>
            <person name="Tanaka N."/>
            <person name="Takashima M."/>
        </authorList>
    </citation>
    <scope>NUCLEOTIDE SEQUENCE</scope>
    <source>
        <strain evidence="2">HIS016</strain>
    </source>
</reference>
<name>A0AAD3TTQ5_9TREE</name>
<dbReference type="EMBL" id="BTCM01000003">
    <property type="protein sequence ID" value="GMK56654.1"/>
    <property type="molecule type" value="Genomic_DNA"/>
</dbReference>
<keyword evidence="3" id="KW-1185">Reference proteome</keyword>
<dbReference type="Proteomes" id="UP001222932">
    <property type="component" value="Unassembled WGS sequence"/>
</dbReference>